<dbReference type="Pfam" id="PF00291">
    <property type="entry name" value="PALP"/>
    <property type="match status" value="1"/>
</dbReference>
<dbReference type="AlphaFoldDB" id="X0RSF4"/>
<dbReference type="Gene3D" id="3.40.50.1100">
    <property type="match status" value="2"/>
</dbReference>
<accession>X0RSF4</accession>
<evidence type="ECO:0000313" key="8">
    <source>
        <dbReference type="EMBL" id="GAF71779.1"/>
    </source>
</evidence>
<keyword evidence="6" id="KW-0198">Cysteine biosynthesis</keyword>
<comment type="similarity">
    <text evidence="2">Belongs to the cysteine synthase/cystathionine beta-synthase family.</text>
</comment>
<reference evidence="8" key="1">
    <citation type="journal article" date="2014" name="Front. Microbiol.">
        <title>High frequency of phylogenetically diverse reductive dehalogenase-homologous genes in deep subseafloor sedimentary metagenomes.</title>
        <authorList>
            <person name="Kawai M."/>
            <person name="Futagami T."/>
            <person name="Toyoda A."/>
            <person name="Takaki Y."/>
            <person name="Nishi S."/>
            <person name="Hori S."/>
            <person name="Arai W."/>
            <person name="Tsubouchi T."/>
            <person name="Morono Y."/>
            <person name="Uchiyama I."/>
            <person name="Ito T."/>
            <person name="Fujiyama A."/>
            <person name="Inagaki F."/>
            <person name="Takami H."/>
        </authorList>
    </citation>
    <scope>NUCLEOTIDE SEQUENCE</scope>
    <source>
        <strain evidence="8">Expedition CK06-06</strain>
    </source>
</reference>
<comment type="caution">
    <text evidence="8">The sequence shown here is derived from an EMBL/GenBank/DDBJ whole genome shotgun (WGS) entry which is preliminary data.</text>
</comment>
<keyword evidence="4" id="KW-0808">Transferase</keyword>
<gene>
    <name evidence="8" type="ORF">S01H1_05214</name>
</gene>
<evidence type="ECO:0000259" key="7">
    <source>
        <dbReference type="Pfam" id="PF00291"/>
    </source>
</evidence>
<dbReference type="GO" id="GO:0019344">
    <property type="term" value="P:cysteine biosynthetic process"/>
    <property type="evidence" value="ECO:0007669"/>
    <property type="project" value="UniProtKB-KW"/>
</dbReference>
<protein>
    <recommendedName>
        <fullName evidence="7">Tryptophan synthase beta chain-like PALP domain-containing protein</fullName>
    </recommendedName>
</protein>
<dbReference type="SUPFAM" id="SSF53686">
    <property type="entry name" value="Tryptophan synthase beta subunit-like PLP-dependent enzymes"/>
    <property type="match status" value="1"/>
</dbReference>
<keyword evidence="3" id="KW-0028">Amino-acid biosynthesis</keyword>
<comment type="cofactor">
    <cofactor evidence="1">
        <name>pyridoxal 5'-phosphate</name>
        <dbReference type="ChEBI" id="CHEBI:597326"/>
    </cofactor>
</comment>
<evidence type="ECO:0000256" key="3">
    <source>
        <dbReference type="ARBA" id="ARBA00022605"/>
    </source>
</evidence>
<dbReference type="EMBL" id="BARS01002719">
    <property type="protein sequence ID" value="GAF71779.1"/>
    <property type="molecule type" value="Genomic_DNA"/>
</dbReference>
<evidence type="ECO:0000256" key="6">
    <source>
        <dbReference type="ARBA" id="ARBA00023192"/>
    </source>
</evidence>
<dbReference type="GO" id="GO:0016740">
    <property type="term" value="F:transferase activity"/>
    <property type="evidence" value="ECO:0007669"/>
    <property type="project" value="UniProtKB-KW"/>
</dbReference>
<dbReference type="CDD" id="cd01561">
    <property type="entry name" value="CBS_like"/>
    <property type="match status" value="1"/>
</dbReference>
<dbReference type="PANTHER" id="PTHR10314">
    <property type="entry name" value="CYSTATHIONINE BETA-SYNTHASE"/>
    <property type="match status" value="1"/>
</dbReference>
<evidence type="ECO:0000256" key="4">
    <source>
        <dbReference type="ARBA" id="ARBA00022679"/>
    </source>
</evidence>
<sequence>MEAISAEHRIRGLRSLIGNTPLLAIDYAFAGEQRTLYAKAEQLNMTGSIKDRMAFHIIEEAYSKGLLEPGDRIIEATSGNTGISFSAIGRALGHPVTIFMPNWMSTERIDLIRSLGAEVVLVGKEEGGFLGSIDKAESLAAESEHAFLPRQFSNIANVEAHYLTTGPEIWWQLRFQSLLPDALVAGVGTGGTIMGAGSFLRSKHPATRLHPLEPTSSPTLSTGCKVGEHRIQGISDEFIPPIFDLSGLDDVVDADDGDAILMAQKLSEELGLGVGISSGANFIGALKVRNELGPDSIVVTVFADDSKKYLSTDLLREEPVQDGFLSPQVKLLAFRALKRVCHTCCDPAECAKAEGDDIDQEHPLPYCSRRR</sequence>
<evidence type="ECO:0000256" key="5">
    <source>
        <dbReference type="ARBA" id="ARBA00022898"/>
    </source>
</evidence>
<dbReference type="InterPro" id="IPR050214">
    <property type="entry name" value="Cys_Synth/Cystath_Beta-Synth"/>
</dbReference>
<dbReference type="InterPro" id="IPR001926">
    <property type="entry name" value="TrpB-like_PALP"/>
</dbReference>
<evidence type="ECO:0000256" key="2">
    <source>
        <dbReference type="ARBA" id="ARBA00007103"/>
    </source>
</evidence>
<name>X0RSF4_9ZZZZ</name>
<dbReference type="FunFam" id="3.40.50.1100:FF:000006">
    <property type="entry name" value="Cysteine synthase"/>
    <property type="match status" value="1"/>
</dbReference>
<proteinExistence type="inferred from homology"/>
<dbReference type="InterPro" id="IPR036052">
    <property type="entry name" value="TrpB-like_PALP_sf"/>
</dbReference>
<organism evidence="8">
    <name type="scientific">marine sediment metagenome</name>
    <dbReference type="NCBI Taxonomy" id="412755"/>
    <lineage>
        <taxon>unclassified sequences</taxon>
        <taxon>metagenomes</taxon>
        <taxon>ecological metagenomes</taxon>
    </lineage>
</organism>
<keyword evidence="5" id="KW-0663">Pyridoxal phosphate</keyword>
<feature type="domain" description="Tryptophan synthase beta chain-like PALP" evidence="7">
    <location>
        <begin position="15"/>
        <end position="303"/>
    </location>
</feature>
<evidence type="ECO:0000256" key="1">
    <source>
        <dbReference type="ARBA" id="ARBA00001933"/>
    </source>
</evidence>